<dbReference type="Proteomes" id="UP000703269">
    <property type="component" value="Unassembled WGS sequence"/>
</dbReference>
<protein>
    <submittedName>
        <fullName evidence="2">Uncharacterized protein</fullName>
    </submittedName>
</protein>
<keyword evidence="3" id="KW-1185">Reference proteome</keyword>
<reference evidence="2 3" key="1">
    <citation type="submission" date="2021-08" db="EMBL/GenBank/DDBJ databases">
        <title>Draft Genome Sequence of Phanerochaete sordida strain YK-624.</title>
        <authorList>
            <person name="Mori T."/>
            <person name="Dohra H."/>
            <person name="Suzuki T."/>
            <person name="Kawagishi H."/>
            <person name="Hirai H."/>
        </authorList>
    </citation>
    <scope>NUCLEOTIDE SEQUENCE [LARGE SCALE GENOMIC DNA]</scope>
    <source>
        <strain evidence="2 3">YK-624</strain>
    </source>
</reference>
<evidence type="ECO:0000313" key="3">
    <source>
        <dbReference type="Proteomes" id="UP000703269"/>
    </source>
</evidence>
<comment type="caution">
    <text evidence="2">The sequence shown here is derived from an EMBL/GenBank/DDBJ whole genome shotgun (WGS) entry which is preliminary data.</text>
</comment>
<evidence type="ECO:0000256" key="1">
    <source>
        <dbReference type="SAM" id="MobiDB-lite"/>
    </source>
</evidence>
<dbReference type="EMBL" id="BPQB01000039">
    <property type="protein sequence ID" value="GJE94329.1"/>
    <property type="molecule type" value="Genomic_DNA"/>
</dbReference>
<gene>
    <name evidence="2" type="ORF">PsYK624_104980</name>
</gene>
<accession>A0A9P3LH51</accession>
<proteinExistence type="predicted"/>
<dbReference type="AlphaFoldDB" id="A0A9P3LH51"/>
<evidence type="ECO:0000313" key="2">
    <source>
        <dbReference type="EMBL" id="GJE94329.1"/>
    </source>
</evidence>
<organism evidence="2 3">
    <name type="scientific">Phanerochaete sordida</name>
    <dbReference type="NCBI Taxonomy" id="48140"/>
    <lineage>
        <taxon>Eukaryota</taxon>
        <taxon>Fungi</taxon>
        <taxon>Dikarya</taxon>
        <taxon>Basidiomycota</taxon>
        <taxon>Agaricomycotina</taxon>
        <taxon>Agaricomycetes</taxon>
        <taxon>Polyporales</taxon>
        <taxon>Phanerochaetaceae</taxon>
        <taxon>Phanerochaete</taxon>
    </lineage>
</organism>
<name>A0A9P3LH51_9APHY</name>
<feature type="region of interest" description="Disordered" evidence="1">
    <location>
        <begin position="82"/>
        <end position="110"/>
    </location>
</feature>
<sequence length="110" mass="12872">MTARYCRVRASSRPRRLLFATGRRLEELGRSIRLQNRLSREQGRTGSSMPPLSSFVRRGSWPCQGYRHVALKAVHRRGVHRGWRRRKRCELKPEDVRSRGKNHGSPRPCP</sequence>